<feature type="signal peptide" evidence="1">
    <location>
        <begin position="1"/>
        <end position="22"/>
    </location>
</feature>
<keyword evidence="1" id="KW-0732">Signal</keyword>
<feature type="chain" id="PRO_5006135054" description="Bacteroidetes-specific membrane protein" evidence="1">
    <location>
        <begin position="23"/>
        <end position="311"/>
    </location>
</feature>
<dbReference type="AlphaFoldDB" id="A0A0P7ATL7"/>
<dbReference type="Pfam" id="PF11751">
    <property type="entry name" value="PorP_SprF"/>
    <property type="match status" value="1"/>
</dbReference>
<dbReference type="InterPro" id="IPR019861">
    <property type="entry name" value="PorP/SprF_Bacteroidetes"/>
</dbReference>
<dbReference type="Proteomes" id="UP000050280">
    <property type="component" value="Unassembled WGS sequence"/>
</dbReference>
<proteinExistence type="predicted"/>
<dbReference type="RefSeq" id="WP_083467569.1">
    <property type="nucleotide sequence ID" value="NZ_LDJX01000004.1"/>
</dbReference>
<dbReference type="NCBIfam" id="TIGR03519">
    <property type="entry name" value="T9SS_PorP_fam"/>
    <property type="match status" value="1"/>
</dbReference>
<keyword evidence="3" id="KW-1185">Reference proteome</keyword>
<dbReference type="EMBL" id="LDJX01000004">
    <property type="protein sequence ID" value="KPM31789.1"/>
    <property type="molecule type" value="Genomic_DNA"/>
</dbReference>
<protein>
    <recommendedName>
        <fullName evidence="4">Bacteroidetes-specific membrane protein</fullName>
    </recommendedName>
</protein>
<reference evidence="2 3" key="1">
    <citation type="submission" date="2015-09" db="EMBL/GenBank/DDBJ databases">
        <title>Genome sequence of the marine flavobacterium Croceitalea dokdonensis DOKDO 023 that contains proton- and sodium-pumping rhodopsins.</title>
        <authorList>
            <person name="Kwon S.-K."/>
            <person name="Lee H.K."/>
            <person name="Kwak M.-J."/>
            <person name="Kim J.F."/>
        </authorList>
    </citation>
    <scope>NUCLEOTIDE SEQUENCE [LARGE SCALE GENOMIC DNA]</scope>
    <source>
        <strain evidence="2 3">DOKDO 023</strain>
    </source>
</reference>
<accession>A0A0P7ATL7</accession>
<evidence type="ECO:0000313" key="3">
    <source>
        <dbReference type="Proteomes" id="UP000050280"/>
    </source>
</evidence>
<organism evidence="2 3">
    <name type="scientific">Croceitalea dokdonensis DOKDO 023</name>
    <dbReference type="NCBI Taxonomy" id="1300341"/>
    <lineage>
        <taxon>Bacteria</taxon>
        <taxon>Pseudomonadati</taxon>
        <taxon>Bacteroidota</taxon>
        <taxon>Flavobacteriia</taxon>
        <taxon>Flavobacteriales</taxon>
        <taxon>Flavobacteriaceae</taxon>
        <taxon>Croceitalea</taxon>
    </lineage>
</organism>
<evidence type="ECO:0000313" key="2">
    <source>
        <dbReference type="EMBL" id="KPM31789.1"/>
    </source>
</evidence>
<dbReference type="PATRIC" id="fig|1300341.3.peg.2456"/>
<evidence type="ECO:0000256" key="1">
    <source>
        <dbReference type="SAM" id="SignalP"/>
    </source>
</evidence>
<sequence>MRKIITLLVCMGCGILAAQQDAQYTQYMFNTMSVNPAYAGSRGQLSIASLYRSQWVGLNGAPETFTLNMHSPIRNSRVGYGISLINDNIGDGLVQETTLDAVVSYTIDVGLDKKLSFGVNANGNFLSLDFTGLRNFNETGENQQITENGTTSEFNPNFGAGIYYHTDKFYLGLSAPSLFRNEYFDANGQNLLSANRINYYMITGYVFDINPNLKFKPALLTKAVGGAPLQVDVSANFLFNDKFSVGAAYRWDAAVSALFGFQITDQIMLGLAYDTQTTELVGNRFNDGSFELFLRFELLRNFQRTVSPRFF</sequence>
<gene>
    <name evidence="2" type="ORF">I595_2284</name>
</gene>
<evidence type="ECO:0008006" key="4">
    <source>
        <dbReference type="Google" id="ProtNLM"/>
    </source>
</evidence>
<dbReference type="STRING" id="1300341.I595_2284"/>
<comment type="caution">
    <text evidence="2">The sequence shown here is derived from an EMBL/GenBank/DDBJ whole genome shotgun (WGS) entry which is preliminary data.</text>
</comment>
<name>A0A0P7ATL7_9FLAO</name>